<evidence type="ECO:0000256" key="1">
    <source>
        <dbReference type="SAM" id="Phobius"/>
    </source>
</evidence>
<sequence length="139" mass="16044">MPKISRYFIKSGMLFLFFGVVIYTLSEFPELQINVPLLAVYWHMIAIGWITQIIMGVSIWMFPKGKNSISKNGSTISWISYISLNLGLVFRFSSEPFLNVDREIVQIPFLLSIILQVLGILCFILEIWPRITPMNRKPS</sequence>
<evidence type="ECO:0000313" key="3">
    <source>
        <dbReference type="Proteomes" id="UP000245206"/>
    </source>
</evidence>
<feature type="transmembrane region" description="Helical" evidence="1">
    <location>
        <begin position="38"/>
        <end position="63"/>
    </location>
</feature>
<accession>A0A2P2DEJ4</accession>
<feature type="transmembrane region" description="Helical" evidence="1">
    <location>
        <begin position="7"/>
        <end position="26"/>
    </location>
</feature>
<keyword evidence="3" id="KW-1185">Reference proteome</keyword>
<feature type="transmembrane region" description="Helical" evidence="1">
    <location>
        <begin position="75"/>
        <end position="93"/>
    </location>
</feature>
<comment type="caution">
    <text evidence="2">The sequence shown here is derived from an EMBL/GenBank/DDBJ whole genome shotgun (WGS) entry which is preliminary data.</text>
</comment>
<dbReference type="RefSeq" id="WP_108960059.1">
    <property type="nucleotide sequence ID" value="NZ_BFAZ01000009.1"/>
</dbReference>
<protein>
    <submittedName>
        <fullName evidence="2">Uncharacterized protein</fullName>
    </submittedName>
</protein>
<organism evidence="2 3">
    <name type="scientific">Leptospira ellinghausenii</name>
    <dbReference type="NCBI Taxonomy" id="1917822"/>
    <lineage>
        <taxon>Bacteria</taxon>
        <taxon>Pseudomonadati</taxon>
        <taxon>Spirochaetota</taxon>
        <taxon>Spirochaetia</taxon>
        <taxon>Leptospirales</taxon>
        <taxon>Leptospiraceae</taxon>
        <taxon>Leptospira</taxon>
    </lineage>
</organism>
<evidence type="ECO:0000313" key="2">
    <source>
        <dbReference type="EMBL" id="GBF43065.1"/>
    </source>
</evidence>
<gene>
    <name evidence="2" type="ORF">LPTSP2_23610</name>
</gene>
<keyword evidence="1" id="KW-1133">Transmembrane helix</keyword>
<feature type="transmembrane region" description="Helical" evidence="1">
    <location>
        <begin position="105"/>
        <end position="128"/>
    </location>
</feature>
<dbReference type="OrthoDB" id="340241at2"/>
<keyword evidence="1" id="KW-0812">Transmembrane</keyword>
<keyword evidence="1" id="KW-0472">Membrane</keyword>
<dbReference type="AlphaFoldDB" id="A0A2P2DEJ4"/>
<reference evidence="3" key="1">
    <citation type="journal article" date="2019" name="Microbiol. Immunol.">
        <title>Molecular and phenotypic characterization of Leptospira johnsonii sp. nov., Leptospira ellinghausenii sp. nov. and Leptospira ryugenii sp. nov. isolated from soil and water in Japan.</title>
        <authorList>
            <person name="Masuzawa T."/>
            <person name="Saito M."/>
            <person name="Nakao R."/>
            <person name="Nikaido Y."/>
            <person name="Matsumoto M."/>
            <person name="Ogawa M."/>
            <person name="Yokoyama M."/>
            <person name="Hidaka Y."/>
            <person name="Tomita J."/>
            <person name="Sakakibara K."/>
            <person name="Suzuki K."/>
            <person name="Yasuda S."/>
            <person name="Sato H."/>
            <person name="Yamaguchi M."/>
            <person name="Yoshida S.I."/>
            <person name="Koizumi N."/>
            <person name="Kawamura Y."/>
        </authorList>
    </citation>
    <scope>NUCLEOTIDE SEQUENCE [LARGE SCALE GENOMIC DNA]</scope>
    <source>
        <strain evidence="3">E18</strain>
    </source>
</reference>
<dbReference type="Gene3D" id="1.20.210.10">
    <property type="entry name" value="Cytochrome c oxidase-like, subunit I domain"/>
    <property type="match status" value="1"/>
</dbReference>
<dbReference type="Proteomes" id="UP000245206">
    <property type="component" value="Unassembled WGS sequence"/>
</dbReference>
<dbReference type="InterPro" id="IPR036927">
    <property type="entry name" value="Cyt_c_oxase-like_su1_sf"/>
</dbReference>
<proteinExistence type="predicted"/>
<name>A0A2P2DEJ4_9LEPT</name>
<dbReference type="EMBL" id="BFAZ01000009">
    <property type="protein sequence ID" value="GBF43065.1"/>
    <property type="molecule type" value="Genomic_DNA"/>
</dbReference>